<comment type="subcellular location">
    <subcellularLocation>
        <location evidence="2">Membrane</location>
        <topology evidence="2">Multi-pass membrane protein</topology>
    </subcellularLocation>
</comment>
<evidence type="ECO:0000259" key="13">
    <source>
        <dbReference type="PROSITE" id="PS50109"/>
    </source>
</evidence>
<evidence type="ECO:0000256" key="4">
    <source>
        <dbReference type="ARBA" id="ARBA00022553"/>
    </source>
</evidence>
<evidence type="ECO:0000313" key="16">
    <source>
        <dbReference type="Proteomes" id="UP001294570"/>
    </source>
</evidence>
<dbReference type="InterPro" id="IPR003594">
    <property type="entry name" value="HATPase_dom"/>
</dbReference>
<evidence type="ECO:0000256" key="3">
    <source>
        <dbReference type="ARBA" id="ARBA00012438"/>
    </source>
</evidence>
<dbReference type="EMBL" id="JAXIVU010000019">
    <property type="protein sequence ID" value="MDY7220135.1"/>
    <property type="molecule type" value="Genomic_DNA"/>
</dbReference>
<evidence type="ECO:0000256" key="8">
    <source>
        <dbReference type="ARBA" id="ARBA00022777"/>
    </source>
</evidence>
<evidence type="ECO:0000256" key="9">
    <source>
        <dbReference type="ARBA" id="ARBA00022840"/>
    </source>
</evidence>
<gene>
    <name evidence="15" type="ORF">TOI97_11230</name>
</gene>
<evidence type="ECO:0000256" key="1">
    <source>
        <dbReference type="ARBA" id="ARBA00000085"/>
    </source>
</evidence>
<dbReference type="InterPro" id="IPR050428">
    <property type="entry name" value="TCS_sensor_his_kinase"/>
</dbReference>
<keyword evidence="10 12" id="KW-1133">Transmembrane helix</keyword>
<dbReference type="SUPFAM" id="SSF55874">
    <property type="entry name" value="ATPase domain of HSP90 chaperone/DNA topoisomerase II/histidine kinase"/>
    <property type="match status" value="1"/>
</dbReference>
<keyword evidence="7" id="KW-0547">Nucleotide-binding</keyword>
<dbReference type="InterPro" id="IPR005467">
    <property type="entry name" value="His_kinase_dom"/>
</dbReference>
<reference evidence="15 16" key="1">
    <citation type="submission" date="2023-12" db="EMBL/GenBank/DDBJ databases">
        <title>Denitrificimonas halotolerans sp. nov.,a novel species isolated from landfill leachate.</title>
        <authorList>
            <person name="Wang S."/>
        </authorList>
    </citation>
    <scope>NUCLEOTIDE SEQUENCE [LARGE SCALE GENOMIC DNA]</scope>
    <source>
        <strain evidence="15 16">JX-1</strain>
    </source>
</reference>
<dbReference type="Gene3D" id="3.30.565.10">
    <property type="entry name" value="Histidine kinase-like ATPase, C-terminal domain"/>
    <property type="match status" value="1"/>
</dbReference>
<sequence>MQHKPSLQKRLGLWLIASVILLWLVAVASASFIVRYEMNQVFDSALEETAQRILPLAIADILSRDSDTGPQRAPALQAHHEYLTYVVRQRNGELLLQSHDVDLRVFATLPRAGFYETSSHRFHGIAAVQGTIYIEVAEPLAHRQAAFLRITLSLLKPLLLLIPFSFIGVWWLTRRALRQVVQLQRLVEVRDAGDLSKVEVQALPEEFAPLIDTVNRLLARLRRALDAERSFTANSAHELRTPLAIALAKLQRLQLQLQDEPLKTQVQEIEHSLRRLSRLSEKLLELAKAEGGSTQNEQLNDLVPIIQMLARDYAYKAPGRMLLQLPEQAVKSHLDPDAFAILLRNLIENALCHGDPQQPVIIRLSADGLLRVINGGTVVPAEQLAVLRQRFVRSNSKSLGAGIGLAIVDAITSSAGIELHLYSPARGRCDGFEVSLNIIVVV</sequence>
<keyword evidence="8 15" id="KW-0418">Kinase</keyword>
<keyword evidence="9" id="KW-0067">ATP-binding</keyword>
<evidence type="ECO:0000313" key="15">
    <source>
        <dbReference type="EMBL" id="MDY7220135.1"/>
    </source>
</evidence>
<accession>A0ABU5GTV6</accession>
<evidence type="ECO:0000259" key="14">
    <source>
        <dbReference type="PROSITE" id="PS50885"/>
    </source>
</evidence>
<dbReference type="PROSITE" id="PS50885">
    <property type="entry name" value="HAMP"/>
    <property type="match status" value="1"/>
</dbReference>
<dbReference type="SUPFAM" id="SSF47384">
    <property type="entry name" value="Homodimeric domain of signal transducing histidine kinase"/>
    <property type="match status" value="1"/>
</dbReference>
<evidence type="ECO:0000256" key="2">
    <source>
        <dbReference type="ARBA" id="ARBA00004141"/>
    </source>
</evidence>
<dbReference type="SMART" id="SM00387">
    <property type="entry name" value="HATPase_c"/>
    <property type="match status" value="1"/>
</dbReference>
<dbReference type="Pfam" id="PF02518">
    <property type="entry name" value="HATPase_c"/>
    <property type="match status" value="1"/>
</dbReference>
<dbReference type="EC" id="2.7.13.3" evidence="3"/>
<comment type="catalytic activity">
    <reaction evidence="1">
        <text>ATP + protein L-histidine = ADP + protein N-phospho-L-histidine.</text>
        <dbReference type="EC" id="2.7.13.3"/>
    </reaction>
</comment>
<dbReference type="SMART" id="SM00388">
    <property type="entry name" value="HisKA"/>
    <property type="match status" value="1"/>
</dbReference>
<dbReference type="PANTHER" id="PTHR45436:SF14">
    <property type="entry name" value="SENSOR PROTEIN QSEC"/>
    <property type="match status" value="1"/>
</dbReference>
<dbReference type="PROSITE" id="PS50109">
    <property type="entry name" value="HIS_KIN"/>
    <property type="match status" value="1"/>
</dbReference>
<evidence type="ECO:0000256" key="7">
    <source>
        <dbReference type="ARBA" id="ARBA00022741"/>
    </source>
</evidence>
<evidence type="ECO:0000256" key="5">
    <source>
        <dbReference type="ARBA" id="ARBA00022679"/>
    </source>
</evidence>
<dbReference type="CDD" id="cd00075">
    <property type="entry name" value="HATPase"/>
    <property type="match status" value="1"/>
</dbReference>
<protein>
    <recommendedName>
        <fullName evidence="3">histidine kinase</fullName>
        <ecNumber evidence="3">2.7.13.3</ecNumber>
    </recommendedName>
</protein>
<feature type="transmembrane region" description="Helical" evidence="12">
    <location>
        <begin position="154"/>
        <end position="173"/>
    </location>
</feature>
<feature type="transmembrane region" description="Helical" evidence="12">
    <location>
        <begin position="12"/>
        <end position="34"/>
    </location>
</feature>
<dbReference type="Proteomes" id="UP001294570">
    <property type="component" value="Unassembled WGS sequence"/>
</dbReference>
<dbReference type="InterPro" id="IPR036890">
    <property type="entry name" value="HATPase_C_sf"/>
</dbReference>
<comment type="caution">
    <text evidence="15">The sequence shown here is derived from an EMBL/GenBank/DDBJ whole genome shotgun (WGS) entry which is preliminary data.</text>
</comment>
<keyword evidence="11" id="KW-0902">Two-component regulatory system</keyword>
<organism evidence="15 16">
    <name type="scientific">Denitrificimonas halotolerans</name>
    <dbReference type="NCBI Taxonomy" id="3098930"/>
    <lineage>
        <taxon>Bacteria</taxon>
        <taxon>Pseudomonadati</taxon>
        <taxon>Pseudomonadota</taxon>
        <taxon>Gammaproteobacteria</taxon>
        <taxon>Pseudomonadales</taxon>
        <taxon>Pseudomonadaceae</taxon>
        <taxon>Denitrificimonas</taxon>
    </lineage>
</organism>
<dbReference type="RefSeq" id="WP_321554220.1">
    <property type="nucleotide sequence ID" value="NZ_JAXIVU010000019.1"/>
</dbReference>
<dbReference type="Gene3D" id="1.20.5.1040">
    <property type="entry name" value="Sensor protein qsec"/>
    <property type="match status" value="1"/>
</dbReference>
<keyword evidence="16" id="KW-1185">Reference proteome</keyword>
<dbReference type="InterPro" id="IPR003660">
    <property type="entry name" value="HAMP_dom"/>
</dbReference>
<dbReference type="PANTHER" id="PTHR45436">
    <property type="entry name" value="SENSOR HISTIDINE KINASE YKOH"/>
    <property type="match status" value="1"/>
</dbReference>
<evidence type="ECO:0000256" key="11">
    <source>
        <dbReference type="ARBA" id="ARBA00023012"/>
    </source>
</evidence>
<evidence type="ECO:0000256" key="10">
    <source>
        <dbReference type="ARBA" id="ARBA00022989"/>
    </source>
</evidence>
<proteinExistence type="predicted"/>
<dbReference type="Pfam" id="PF00512">
    <property type="entry name" value="HisKA"/>
    <property type="match status" value="1"/>
</dbReference>
<dbReference type="Gene3D" id="1.10.287.130">
    <property type="match status" value="1"/>
</dbReference>
<dbReference type="GO" id="GO:0016301">
    <property type="term" value="F:kinase activity"/>
    <property type="evidence" value="ECO:0007669"/>
    <property type="project" value="UniProtKB-KW"/>
</dbReference>
<name>A0ABU5GTV6_9GAMM</name>
<dbReference type="CDD" id="cd00082">
    <property type="entry name" value="HisKA"/>
    <property type="match status" value="1"/>
</dbReference>
<keyword evidence="4" id="KW-0597">Phosphoprotein</keyword>
<evidence type="ECO:0000256" key="12">
    <source>
        <dbReference type="SAM" id="Phobius"/>
    </source>
</evidence>
<evidence type="ECO:0000256" key="6">
    <source>
        <dbReference type="ARBA" id="ARBA00022692"/>
    </source>
</evidence>
<feature type="domain" description="Histidine kinase" evidence="13">
    <location>
        <begin position="234"/>
        <end position="442"/>
    </location>
</feature>
<keyword evidence="5" id="KW-0808">Transferase</keyword>
<feature type="domain" description="HAMP" evidence="14">
    <location>
        <begin position="174"/>
        <end position="226"/>
    </location>
</feature>
<dbReference type="InterPro" id="IPR036097">
    <property type="entry name" value="HisK_dim/P_sf"/>
</dbReference>
<keyword evidence="12" id="KW-0472">Membrane</keyword>
<dbReference type="InterPro" id="IPR003661">
    <property type="entry name" value="HisK_dim/P_dom"/>
</dbReference>
<keyword evidence="6 12" id="KW-0812">Transmembrane</keyword>